<dbReference type="EMBL" id="MU859075">
    <property type="protein sequence ID" value="KAK3955539.1"/>
    <property type="molecule type" value="Genomic_DNA"/>
</dbReference>
<keyword evidence="2" id="KW-0472">Membrane</keyword>
<reference evidence="3" key="1">
    <citation type="journal article" date="2023" name="Mol. Phylogenet. Evol.">
        <title>Genome-scale phylogeny and comparative genomics of the fungal order Sordariales.</title>
        <authorList>
            <person name="Hensen N."/>
            <person name="Bonometti L."/>
            <person name="Westerberg I."/>
            <person name="Brannstrom I.O."/>
            <person name="Guillou S."/>
            <person name="Cros-Aarteil S."/>
            <person name="Calhoun S."/>
            <person name="Haridas S."/>
            <person name="Kuo A."/>
            <person name="Mondo S."/>
            <person name="Pangilinan J."/>
            <person name="Riley R."/>
            <person name="LaButti K."/>
            <person name="Andreopoulos B."/>
            <person name="Lipzen A."/>
            <person name="Chen C."/>
            <person name="Yan M."/>
            <person name="Daum C."/>
            <person name="Ng V."/>
            <person name="Clum A."/>
            <person name="Steindorff A."/>
            <person name="Ohm R.A."/>
            <person name="Martin F."/>
            <person name="Silar P."/>
            <person name="Natvig D.O."/>
            <person name="Lalanne C."/>
            <person name="Gautier V."/>
            <person name="Ament-Velasquez S.L."/>
            <person name="Kruys A."/>
            <person name="Hutchinson M.I."/>
            <person name="Powell A.J."/>
            <person name="Barry K."/>
            <person name="Miller A.N."/>
            <person name="Grigoriev I.V."/>
            <person name="Debuchy R."/>
            <person name="Gladieux P."/>
            <person name="Hiltunen Thoren M."/>
            <person name="Johannesson H."/>
        </authorList>
    </citation>
    <scope>NUCLEOTIDE SEQUENCE</scope>
    <source>
        <strain evidence="3">CBS 626.80</strain>
    </source>
</reference>
<comment type="caution">
    <text evidence="3">The sequence shown here is derived from an EMBL/GenBank/DDBJ whole genome shotgun (WGS) entry which is preliminary data.</text>
</comment>
<evidence type="ECO:0000256" key="2">
    <source>
        <dbReference type="SAM" id="Phobius"/>
    </source>
</evidence>
<reference evidence="3" key="2">
    <citation type="submission" date="2023-06" db="EMBL/GenBank/DDBJ databases">
        <authorList>
            <consortium name="Lawrence Berkeley National Laboratory"/>
            <person name="Mondo S.J."/>
            <person name="Hensen N."/>
            <person name="Bonometti L."/>
            <person name="Westerberg I."/>
            <person name="Brannstrom I.O."/>
            <person name="Guillou S."/>
            <person name="Cros-Aarteil S."/>
            <person name="Calhoun S."/>
            <person name="Haridas S."/>
            <person name="Kuo A."/>
            <person name="Pangilinan J."/>
            <person name="Riley R."/>
            <person name="Labutti K."/>
            <person name="Andreopoulos B."/>
            <person name="Lipzen A."/>
            <person name="Chen C."/>
            <person name="Yanf M."/>
            <person name="Daum C."/>
            <person name="Ng V."/>
            <person name="Clum A."/>
            <person name="Steindorff A."/>
            <person name="Ohm R."/>
            <person name="Martin F."/>
            <person name="Silar P."/>
            <person name="Natvig D."/>
            <person name="Lalanne C."/>
            <person name="Gautier V."/>
            <person name="Ament-Velasquez S.L."/>
            <person name="Kruys A."/>
            <person name="Hutchinson M.I."/>
            <person name="Powell A.J."/>
            <person name="Barry K."/>
            <person name="Miller A.N."/>
            <person name="Grigoriev I.V."/>
            <person name="Debuchy R."/>
            <person name="Gladieux P."/>
            <person name="Thoren M.H."/>
            <person name="Johannesson H."/>
        </authorList>
    </citation>
    <scope>NUCLEOTIDE SEQUENCE</scope>
    <source>
        <strain evidence="3">CBS 626.80</strain>
    </source>
</reference>
<feature type="transmembrane region" description="Helical" evidence="2">
    <location>
        <begin position="270"/>
        <end position="293"/>
    </location>
</feature>
<gene>
    <name evidence="3" type="ORF">QBC32DRAFT_367722</name>
</gene>
<evidence type="ECO:0000256" key="1">
    <source>
        <dbReference type="SAM" id="MobiDB-lite"/>
    </source>
</evidence>
<organism evidence="3 4">
    <name type="scientific">Pseudoneurospora amorphoporcata</name>
    <dbReference type="NCBI Taxonomy" id="241081"/>
    <lineage>
        <taxon>Eukaryota</taxon>
        <taxon>Fungi</taxon>
        <taxon>Dikarya</taxon>
        <taxon>Ascomycota</taxon>
        <taxon>Pezizomycotina</taxon>
        <taxon>Sordariomycetes</taxon>
        <taxon>Sordariomycetidae</taxon>
        <taxon>Sordariales</taxon>
        <taxon>Sordariaceae</taxon>
        <taxon>Pseudoneurospora</taxon>
    </lineage>
</organism>
<keyword evidence="4" id="KW-1185">Reference proteome</keyword>
<dbReference type="AlphaFoldDB" id="A0AAN6P0M3"/>
<sequence>MWDFHFLTPKDGIALGVPQSCFEQCDAAFLESKSLLSREELCVAEGPLISRFNSCNSCIKTESKNDFAYADVYQNYIEPSFGDTIQQCIGVGATVTLSLESLEPVVTQPLIGTIQPEVPTGTGTGTGELTGTAKASFVITQTAPFILPTNPAIPTASATGTGSSIDTSWLTTSSATETNTYTLLTGKTITVTELVIATVTRADWTGWSSGDRPARLTGEGETITSLPTSVVTSTHSNGAAAVSKGFGTITTTPVSPTGASGSGPKSVAGWVWAVIAVAIAIVIGTLVASFVLLKRKRAKKARHQRSDSGSTPELPGTTGTGSRTELDSEISSAELHTDKILPSELDSKVAPVEMDTEFRFELPTDYNKEKDISEQAMTPLSTCTDATQIPVSPLEEQNLEEQIPDEQKVLVTPGLNLRSKAEPQTYTKP</sequence>
<dbReference type="PANTHER" id="PTHR38122:SF1">
    <property type="entry name" value="GLYCOPROTEIN X"/>
    <property type="match status" value="1"/>
</dbReference>
<proteinExistence type="predicted"/>
<protein>
    <submittedName>
        <fullName evidence="3">Uncharacterized protein</fullName>
    </submittedName>
</protein>
<dbReference type="PANTHER" id="PTHR38122">
    <property type="entry name" value="GLYCOPROTEIN X"/>
    <property type="match status" value="1"/>
</dbReference>
<keyword evidence="2" id="KW-1133">Transmembrane helix</keyword>
<evidence type="ECO:0000313" key="4">
    <source>
        <dbReference type="Proteomes" id="UP001303222"/>
    </source>
</evidence>
<accession>A0AAN6P0M3</accession>
<name>A0AAN6P0M3_9PEZI</name>
<dbReference type="Proteomes" id="UP001303222">
    <property type="component" value="Unassembled WGS sequence"/>
</dbReference>
<keyword evidence="2" id="KW-0812">Transmembrane</keyword>
<evidence type="ECO:0000313" key="3">
    <source>
        <dbReference type="EMBL" id="KAK3955539.1"/>
    </source>
</evidence>
<feature type="region of interest" description="Disordered" evidence="1">
    <location>
        <begin position="301"/>
        <end position="327"/>
    </location>
</feature>